<keyword evidence="5 7" id="KW-1133">Transmembrane helix</keyword>
<evidence type="ECO:0000313" key="9">
    <source>
        <dbReference type="EMBL" id="GAA5133693.1"/>
    </source>
</evidence>
<dbReference type="PANTHER" id="PTHR43045:SF1">
    <property type="entry name" value="SHIKIMATE TRANSPORTER"/>
    <property type="match status" value="1"/>
</dbReference>
<feature type="transmembrane region" description="Helical" evidence="7">
    <location>
        <begin position="194"/>
        <end position="213"/>
    </location>
</feature>
<feature type="transmembrane region" description="Helical" evidence="7">
    <location>
        <begin position="273"/>
        <end position="298"/>
    </location>
</feature>
<feature type="domain" description="Major facilitator superfamily (MFS) profile" evidence="8">
    <location>
        <begin position="18"/>
        <end position="426"/>
    </location>
</feature>
<feature type="transmembrane region" description="Helical" evidence="7">
    <location>
        <begin position="124"/>
        <end position="146"/>
    </location>
</feature>
<organism evidence="9 10">
    <name type="scientific">Pseudonocardia adelaidensis</name>
    <dbReference type="NCBI Taxonomy" id="648754"/>
    <lineage>
        <taxon>Bacteria</taxon>
        <taxon>Bacillati</taxon>
        <taxon>Actinomycetota</taxon>
        <taxon>Actinomycetes</taxon>
        <taxon>Pseudonocardiales</taxon>
        <taxon>Pseudonocardiaceae</taxon>
        <taxon>Pseudonocardia</taxon>
    </lineage>
</organism>
<dbReference type="PROSITE" id="PS00217">
    <property type="entry name" value="SUGAR_TRANSPORT_2"/>
    <property type="match status" value="1"/>
</dbReference>
<dbReference type="Pfam" id="PF00083">
    <property type="entry name" value="Sugar_tr"/>
    <property type="match status" value="1"/>
</dbReference>
<feature type="transmembrane region" description="Helical" evidence="7">
    <location>
        <begin position="55"/>
        <end position="79"/>
    </location>
</feature>
<feature type="transmembrane region" description="Helical" evidence="7">
    <location>
        <begin position="91"/>
        <end position="112"/>
    </location>
</feature>
<feature type="transmembrane region" description="Helical" evidence="7">
    <location>
        <begin position="404"/>
        <end position="423"/>
    </location>
</feature>
<evidence type="ECO:0000259" key="8">
    <source>
        <dbReference type="PROSITE" id="PS50850"/>
    </source>
</evidence>
<accession>A0ABP9NT74</accession>
<name>A0ABP9NT74_9PSEU</name>
<feature type="transmembrane region" description="Helical" evidence="7">
    <location>
        <begin position="158"/>
        <end position="182"/>
    </location>
</feature>
<dbReference type="Proteomes" id="UP001500804">
    <property type="component" value="Unassembled WGS sequence"/>
</dbReference>
<feature type="transmembrane region" description="Helical" evidence="7">
    <location>
        <begin position="310"/>
        <end position="328"/>
    </location>
</feature>
<keyword evidence="3" id="KW-1003">Cell membrane</keyword>
<proteinExistence type="predicted"/>
<protein>
    <submittedName>
        <fullName evidence="9">MFS transporter</fullName>
    </submittedName>
</protein>
<dbReference type="CDD" id="cd17369">
    <property type="entry name" value="MFS_ShiA_like"/>
    <property type="match status" value="1"/>
</dbReference>
<dbReference type="InterPro" id="IPR005828">
    <property type="entry name" value="MFS_sugar_transport-like"/>
</dbReference>
<comment type="subcellular location">
    <subcellularLocation>
        <location evidence="1">Cell membrane</location>
        <topology evidence="1">Multi-pass membrane protein</topology>
    </subcellularLocation>
</comment>
<feature type="transmembrane region" description="Helical" evidence="7">
    <location>
        <begin position="334"/>
        <end position="354"/>
    </location>
</feature>
<dbReference type="RefSeq" id="WP_345609584.1">
    <property type="nucleotide sequence ID" value="NZ_BAABJO010000027.1"/>
</dbReference>
<keyword evidence="2" id="KW-0813">Transport</keyword>
<keyword evidence="4 7" id="KW-0812">Transmembrane</keyword>
<dbReference type="SUPFAM" id="SSF103473">
    <property type="entry name" value="MFS general substrate transporter"/>
    <property type="match status" value="1"/>
</dbReference>
<feature type="transmembrane region" description="Helical" evidence="7">
    <location>
        <begin position="30"/>
        <end position="49"/>
    </location>
</feature>
<keyword evidence="6 7" id="KW-0472">Membrane</keyword>
<dbReference type="InterPro" id="IPR005829">
    <property type="entry name" value="Sugar_transporter_CS"/>
</dbReference>
<evidence type="ECO:0000256" key="3">
    <source>
        <dbReference type="ARBA" id="ARBA00022475"/>
    </source>
</evidence>
<dbReference type="Pfam" id="PF07690">
    <property type="entry name" value="MFS_1"/>
    <property type="match status" value="1"/>
</dbReference>
<dbReference type="Gene3D" id="1.20.1250.20">
    <property type="entry name" value="MFS general substrate transporter like domains"/>
    <property type="match status" value="2"/>
</dbReference>
<evidence type="ECO:0000256" key="6">
    <source>
        <dbReference type="ARBA" id="ARBA00023136"/>
    </source>
</evidence>
<dbReference type="InterPro" id="IPR011701">
    <property type="entry name" value="MFS"/>
</dbReference>
<evidence type="ECO:0000256" key="1">
    <source>
        <dbReference type="ARBA" id="ARBA00004651"/>
    </source>
</evidence>
<comment type="caution">
    <text evidence="9">The sequence shown here is derived from an EMBL/GenBank/DDBJ whole genome shotgun (WGS) entry which is preliminary data.</text>
</comment>
<evidence type="ECO:0000256" key="5">
    <source>
        <dbReference type="ARBA" id="ARBA00022989"/>
    </source>
</evidence>
<evidence type="ECO:0000256" key="2">
    <source>
        <dbReference type="ARBA" id="ARBA00022448"/>
    </source>
</evidence>
<dbReference type="PANTHER" id="PTHR43045">
    <property type="entry name" value="SHIKIMATE TRANSPORTER"/>
    <property type="match status" value="1"/>
</dbReference>
<reference evidence="10" key="1">
    <citation type="journal article" date="2019" name="Int. J. Syst. Evol. Microbiol.">
        <title>The Global Catalogue of Microorganisms (GCM) 10K type strain sequencing project: providing services to taxonomists for standard genome sequencing and annotation.</title>
        <authorList>
            <consortium name="The Broad Institute Genomics Platform"/>
            <consortium name="The Broad Institute Genome Sequencing Center for Infectious Disease"/>
            <person name="Wu L."/>
            <person name="Ma J."/>
        </authorList>
    </citation>
    <scope>NUCLEOTIDE SEQUENCE [LARGE SCALE GENOMIC DNA]</scope>
    <source>
        <strain evidence="10">JCM 18302</strain>
    </source>
</reference>
<keyword evidence="10" id="KW-1185">Reference proteome</keyword>
<gene>
    <name evidence="9" type="ORF">GCM10023320_60290</name>
</gene>
<sequence length="446" mass="47472">MTRTAQRDGIGPRSLARVAFASGIGSCLEWYDFFIYGTAAAVVFNVLFFPDLDPAVGTLVAFATFGVGFVARPLGGLFFGHFGDRIGRRGVLVTTLLLVGGATFLIGFLPGYDSIGVAAPVLLVLMRLVQGFGAGAEYSGAVIYAVEHAPPRRRGWFGSWSPMGVSLGTLMASGVFALVSTLPEEQFLSWGWRVPFWLSIVLVAVGLYLRLSLAETPVFEEARERRDVLRMPIKHALVTQPRSFVVVIGARFAENGLGYLFPTWSISYLSSQLGYSRTSALIAVTIATCAQFVMVPVWSILSDRIGRKPVYAGAALFCALFAFPYFLLLHTGSAPLVVFGMAAAVGIGVAGMFGPQAAYFTELFGPRVRYSGFAFARELGSILAGGPAPFLASLLLAWAGGAPWAVAGYMVVLSLITAAAVLWGPETYRSDILAEPAATATVAGAR</sequence>
<feature type="transmembrane region" description="Helical" evidence="7">
    <location>
        <begin position="375"/>
        <end position="398"/>
    </location>
</feature>
<dbReference type="InterPro" id="IPR020846">
    <property type="entry name" value="MFS_dom"/>
</dbReference>
<dbReference type="EMBL" id="BAABJO010000027">
    <property type="protein sequence ID" value="GAA5133693.1"/>
    <property type="molecule type" value="Genomic_DNA"/>
</dbReference>
<dbReference type="PROSITE" id="PS50850">
    <property type="entry name" value="MFS"/>
    <property type="match status" value="1"/>
</dbReference>
<dbReference type="InterPro" id="IPR036259">
    <property type="entry name" value="MFS_trans_sf"/>
</dbReference>
<evidence type="ECO:0000313" key="10">
    <source>
        <dbReference type="Proteomes" id="UP001500804"/>
    </source>
</evidence>
<evidence type="ECO:0000256" key="4">
    <source>
        <dbReference type="ARBA" id="ARBA00022692"/>
    </source>
</evidence>
<evidence type="ECO:0000256" key="7">
    <source>
        <dbReference type="SAM" id="Phobius"/>
    </source>
</evidence>